<dbReference type="PANTHER" id="PTHR35910">
    <property type="entry name" value="2EXR DOMAIN-CONTAINING PROTEIN"/>
    <property type="match status" value="1"/>
</dbReference>
<dbReference type="EMBL" id="KE145354">
    <property type="protein sequence ID" value="EPE35627.1"/>
    <property type="molecule type" value="Genomic_DNA"/>
</dbReference>
<dbReference type="RefSeq" id="XP_008077706.1">
    <property type="nucleotide sequence ID" value="XM_008079515.1"/>
</dbReference>
<accession>S3DAX8</accession>
<evidence type="ECO:0000313" key="3">
    <source>
        <dbReference type="EMBL" id="EPE35627.1"/>
    </source>
</evidence>
<feature type="domain" description="2EXR" evidence="2">
    <location>
        <begin position="5"/>
        <end position="80"/>
    </location>
</feature>
<evidence type="ECO:0000313" key="4">
    <source>
        <dbReference type="Proteomes" id="UP000016922"/>
    </source>
</evidence>
<dbReference type="OrthoDB" id="433924at2759"/>
<dbReference type="PANTHER" id="PTHR35910:SF6">
    <property type="entry name" value="2EXR DOMAIN-CONTAINING PROTEIN"/>
    <property type="match status" value="1"/>
</dbReference>
<dbReference type="Pfam" id="PF20150">
    <property type="entry name" value="2EXR"/>
    <property type="match status" value="1"/>
</dbReference>
<dbReference type="HOGENOM" id="CLU_769555_0_0_1"/>
<evidence type="ECO:0000259" key="2">
    <source>
        <dbReference type="Pfam" id="PF20150"/>
    </source>
</evidence>
<keyword evidence="4" id="KW-1185">Reference proteome</keyword>
<evidence type="ECO:0000256" key="1">
    <source>
        <dbReference type="SAM" id="MobiDB-lite"/>
    </source>
</evidence>
<organism evidence="3 4">
    <name type="scientific">Glarea lozoyensis (strain ATCC 20868 / MF5171)</name>
    <dbReference type="NCBI Taxonomy" id="1116229"/>
    <lineage>
        <taxon>Eukaryota</taxon>
        <taxon>Fungi</taxon>
        <taxon>Dikarya</taxon>
        <taxon>Ascomycota</taxon>
        <taxon>Pezizomycotina</taxon>
        <taxon>Leotiomycetes</taxon>
        <taxon>Helotiales</taxon>
        <taxon>Helotiaceae</taxon>
        <taxon>Glarea</taxon>
    </lineage>
</organism>
<dbReference type="Proteomes" id="UP000016922">
    <property type="component" value="Unassembled WGS sequence"/>
</dbReference>
<reference evidence="3 4" key="1">
    <citation type="journal article" date="2013" name="BMC Genomics">
        <title>Genomics-driven discovery of the pneumocandin biosynthetic gene cluster in the fungus Glarea lozoyensis.</title>
        <authorList>
            <person name="Chen L."/>
            <person name="Yue Q."/>
            <person name="Zhang X."/>
            <person name="Xiang M."/>
            <person name="Wang C."/>
            <person name="Li S."/>
            <person name="Che Y."/>
            <person name="Ortiz-Lopez F.J."/>
            <person name="Bills G.F."/>
            <person name="Liu X."/>
            <person name="An Z."/>
        </authorList>
    </citation>
    <scope>NUCLEOTIDE SEQUENCE [LARGE SCALE GENOMIC DNA]</scope>
    <source>
        <strain evidence="4">ATCC 20868 / MF5171</strain>
    </source>
</reference>
<protein>
    <recommendedName>
        <fullName evidence="2">2EXR domain-containing protein</fullName>
    </recommendedName>
</protein>
<sequence>MSVCHFFPKLPCEIRLRIFECALAADQPRIVEVYIKSGEIFSTTPPPPLLHACSESRNVTIRKYKPWLPQFKNYADQDRWRSLIEEFGYDKLSRLQNVWVDLEGDELLVTGEIENLPYPLGPLDEAHITSIGIKIRSLESRTNLRFLWADTWDPSTDRFSWACARQFQLLKSLKSLSIHQFHARRYSKNCRHQNLVDLGLRDEGDGDRNIILNSIRLGDFSNPEYSQPWTTYRYPSPSLRESNSDDDLEDLNQDLSGMFPQDGHHLHLRGGASTPNMTGLATPDPVSPVSQSGSNYHTPGSEILSAEVDAQLRDDIAEAMSSPSHVHQSRKRERDEDEDDKESVEGDASPLYVGKVEGFA</sequence>
<dbReference type="AlphaFoldDB" id="S3DAX8"/>
<dbReference type="GeneID" id="19470368"/>
<dbReference type="KEGG" id="glz:GLAREA_11327"/>
<gene>
    <name evidence="3" type="ORF">GLAREA_11327</name>
</gene>
<feature type="region of interest" description="Disordered" evidence="1">
    <location>
        <begin position="231"/>
        <end position="360"/>
    </location>
</feature>
<name>S3DAX8_GLAL2</name>
<feature type="compositionally biased region" description="Polar residues" evidence="1">
    <location>
        <begin position="288"/>
        <end position="298"/>
    </location>
</feature>
<dbReference type="InterPro" id="IPR045518">
    <property type="entry name" value="2EXR"/>
</dbReference>
<proteinExistence type="predicted"/>